<dbReference type="AlphaFoldDB" id="A0A6I4TD53"/>
<proteinExistence type="predicted"/>
<evidence type="ECO:0000259" key="1">
    <source>
        <dbReference type="Pfam" id="PF07811"/>
    </source>
</evidence>
<dbReference type="Proteomes" id="UP000439522">
    <property type="component" value="Unassembled WGS sequence"/>
</dbReference>
<organism evidence="2 3">
    <name type="scientific">Tsuneonella aeria</name>
    <dbReference type="NCBI Taxonomy" id="1837929"/>
    <lineage>
        <taxon>Bacteria</taxon>
        <taxon>Pseudomonadati</taxon>
        <taxon>Pseudomonadota</taxon>
        <taxon>Alphaproteobacteria</taxon>
        <taxon>Sphingomonadales</taxon>
        <taxon>Erythrobacteraceae</taxon>
        <taxon>Tsuneonella</taxon>
    </lineage>
</organism>
<dbReference type="RefSeq" id="WP_160609868.1">
    <property type="nucleotide sequence ID" value="NZ_WTZA01000001.1"/>
</dbReference>
<dbReference type="OrthoDB" id="7409794at2"/>
<evidence type="ECO:0000313" key="3">
    <source>
        <dbReference type="Proteomes" id="UP000439522"/>
    </source>
</evidence>
<dbReference type="InterPro" id="IPR012495">
    <property type="entry name" value="TadE-like_dom"/>
</dbReference>
<feature type="domain" description="TadE-like" evidence="1">
    <location>
        <begin position="1"/>
        <end position="38"/>
    </location>
</feature>
<dbReference type="EMBL" id="WTZA01000001">
    <property type="protein sequence ID" value="MXO74080.1"/>
    <property type="molecule type" value="Genomic_DNA"/>
</dbReference>
<dbReference type="Pfam" id="PF07811">
    <property type="entry name" value="TadE"/>
    <property type="match status" value="1"/>
</dbReference>
<name>A0A6I4TD53_9SPHN</name>
<keyword evidence="3" id="KW-1185">Reference proteome</keyword>
<gene>
    <name evidence="2" type="ORF">GRI40_02445</name>
</gene>
<sequence length="134" mass="14021">MIETALVAPVLAMMAVGAFEMGTMVQKQQELQSAASEAEAIVLAAAAGDGVSSTKLKELLATSTGIAPADIVLEAKWRCGNASTFVDSSTACSSGQQVYAFVQTTFKGRYTPTWTSFGLGTPFNYNVVRTVQVG</sequence>
<accession>A0A6I4TD53</accession>
<protein>
    <submittedName>
        <fullName evidence="2">Pilus assembly protein</fullName>
    </submittedName>
</protein>
<evidence type="ECO:0000313" key="2">
    <source>
        <dbReference type="EMBL" id="MXO74080.1"/>
    </source>
</evidence>
<reference evidence="2 3" key="1">
    <citation type="submission" date="2019-12" db="EMBL/GenBank/DDBJ databases">
        <title>Genomic-based taxomic classification of the family Erythrobacteraceae.</title>
        <authorList>
            <person name="Xu L."/>
        </authorList>
    </citation>
    <scope>NUCLEOTIDE SEQUENCE [LARGE SCALE GENOMIC DNA]</scope>
    <source>
        <strain evidence="2 3">100921-2</strain>
    </source>
</reference>
<comment type="caution">
    <text evidence="2">The sequence shown here is derived from an EMBL/GenBank/DDBJ whole genome shotgun (WGS) entry which is preliminary data.</text>
</comment>